<protein>
    <submittedName>
        <fullName evidence="2">Insertion element IS1 protein InsB</fullName>
    </submittedName>
</protein>
<organism evidence="2 3">
    <name type="scientific">Izhakiella capsodis</name>
    <dbReference type="NCBI Taxonomy" id="1367852"/>
    <lineage>
        <taxon>Bacteria</taxon>
        <taxon>Pseudomonadati</taxon>
        <taxon>Pseudomonadota</taxon>
        <taxon>Gammaproteobacteria</taxon>
        <taxon>Enterobacterales</taxon>
        <taxon>Erwiniaceae</taxon>
        <taxon>Izhakiella</taxon>
    </lineage>
</organism>
<sequence length="99" mass="11001">MASSPVAHADIALFCEVDEQWAFVGSKERAHRLGYDCNTETGSVLAHAFGPGTDENCRELQSLLTPFTIDTITCDNRGRYAREIPGDKPLNSCRKDRQK</sequence>
<dbReference type="GO" id="GO:0006313">
    <property type="term" value="P:DNA transposition"/>
    <property type="evidence" value="ECO:0007669"/>
    <property type="project" value="InterPro"/>
</dbReference>
<evidence type="ECO:0000313" key="3">
    <source>
        <dbReference type="Proteomes" id="UP000242222"/>
    </source>
</evidence>
<dbReference type="EMBL" id="FOVC01000004">
    <property type="protein sequence ID" value="SFN24784.1"/>
    <property type="molecule type" value="Genomic_DNA"/>
</dbReference>
<proteinExistence type="predicted"/>
<gene>
    <name evidence="2" type="ORF">SAMN05216516_104121</name>
</gene>
<dbReference type="GO" id="GO:0004803">
    <property type="term" value="F:transposase activity"/>
    <property type="evidence" value="ECO:0007669"/>
    <property type="project" value="InterPro"/>
</dbReference>
<accession>A0A1I4XFV9</accession>
<evidence type="ECO:0000256" key="1">
    <source>
        <dbReference type="SAM" id="MobiDB-lite"/>
    </source>
</evidence>
<dbReference type="STRING" id="1367852.SAMN05216516_104121"/>
<name>A0A1I4XFV9_9GAMM</name>
<feature type="region of interest" description="Disordered" evidence="1">
    <location>
        <begin position="80"/>
        <end position="99"/>
    </location>
</feature>
<dbReference type="Proteomes" id="UP000242222">
    <property type="component" value="Unassembled WGS sequence"/>
</dbReference>
<dbReference type="InterPro" id="IPR005063">
    <property type="entry name" value="Transposase_27"/>
</dbReference>
<reference evidence="3" key="1">
    <citation type="submission" date="2016-10" db="EMBL/GenBank/DDBJ databases">
        <authorList>
            <person name="Varghese N."/>
            <person name="Submissions S."/>
        </authorList>
    </citation>
    <scope>NUCLEOTIDE SEQUENCE [LARGE SCALE GENOMIC DNA]</scope>
    <source>
        <strain evidence="3">N6PO6</strain>
    </source>
</reference>
<dbReference type="GO" id="GO:0003677">
    <property type="term" value="F:DNA binding"/>
    <property type="evidence" value="ECO:0007669"/>
    <property type="project" value="InterPro"/>
</dbReference>
<dbReference type="AlphaFoldDB" id="A0A1I4XFV9"/>
<keyword evidence="3" id="KW-1185">Reference proteome</keyword>
<evidence type="ECO:0000313" key="2">
    <source>
        <dbReference type="EMBL" id="SFN24784.1"/>
    </source>
</evidence>
<dbReference type="Pfam" id="PF03400">
    <property type="entry name" value="DDE_Tnp_IS1"/>
    <property type="match status" value="1"/>
</dbReference>